<evidence type="ECO:0000313" key="2">
    <source>
        <dbReference type="Proteomes" id="UP000622017"/>
    </source>
</evidence>
<gene>
    <name evidence="1" type="ORF">H8B15_09290</name>
</gene>
<proteinExistence type="predicted"/>
<name>A0ABR7MJ50_9BACT</name>
<accession>A0ABR7MJ50</accession>
<protein>
    <recommendedName>
        <fullName evidence="3">Acyl carrier protein</fullName>
    </recommendedName>
</protein>
<evidence type="ECO:0008006" key="3">
    <source>
        <dbReference type="Google" id="ProtNLM"/>
    </source>
</evidence>
<dbReference type="Proteomes" id="UP000622017">
    <property type="component" value="Unassembled WGS sequence"/>
</dbReference>
<comment type="caution">
    <text evidence="1">The sequence shown here is derived from an EMBL/GenBank/DDBJ whole genome shotgun (WGS) entry which is preliminary data.</text>
</comment>
<dbReference type="InterPro" id="IPR036736">
    <property type="entry name" value="ACP-like_sf"/>
</dbReference>
<dbReference type="EMBL" id="JACSCY010000005">
    <property type="protein sequence ID" value="MBC6611117.1"/>
    <property type="molecule type" value="Genomic_DNA"/>
</dbReference>
<dbReference type="RefSeq" id="WP_187319400.1">
    <property type="nucleotide sequence ID" value="NZ_JACSCY010000005.1"/>
</dbReference>
<dbReference type="SUPFAM" id="SSF47336">
    <property type="entry name" value="ACP-like"/>
    <property type="match status" value="1"/>
</dbReference>
<sequence length="86" mass="9457">MRTQPIQDVLFELLCRDFWASAPGPPLQITFAELGMNSVDLHLLQFELQMIYGIAITNADGVELTDSVAHLLALIQDRLAGVPVHG</sequence>
<reference evidence="1 2" key="1">
    <citation type="submission" date="2020-08" db="EMBL/GenBank/DDBJ databases">
        <title>Hymenobacter sp.</title>
        <authorList>
            <person name="Kim M.K."/>
        </authorList>
    </citation>
    <scope>NUCLEOTIDE SEQUENCE [LARGE SCALE GENOMIC DNA]</scope>
    <source>
        <strain evidence="1 2">BT507</strain>
    </source>
</reference>
<keyword evidence="2" id="KW-1185">Reference proteome</keyword>
<evidence type="ECO:0000313" key="1">
    <source>
        <dbReference type="EMBL" id="MBC6611117.1"/>
    </source>
</evidence>
<organism evidence="1 2">
    <name type="scientific">Hymenobacter citatus</name>
    <dbReference type="NCBI Taxonomy" id="2763506"/>
    <lineage>
        <taxon>Bacteria</taxon>
        <taxon>Pseudomonadati</taxon>
        <taxon>Bacteroidota</taxon>
        <taxon>Cytophagia</taxon>
        <taxon>Cytophagales</taxon>
        <taxon>Hymenobacteraceae</taxon>
        <taxon>Hymenobacter</taxon>
    </lineage>
</organism>